<keyword evidence="1" id="KW-0732">Signal</keyword>
<evidence type="ECO:0000256" key="1">
    <source>
        <dbReference type="SAM" id="SignalP"/>
    </source>
</evidence>
<sequence length="133" mass="14515">MRPSLFLVSALLINASWHNTQGRLIGNQWTHSSASIAGTNITEAAPATENNDTKLEQGPATIPILTGILFATIFDVENENSDEKCYNCCCDRDVVCNSHGKSEATCQKNDCIDGVTCESKGYTCPSYDCEVMW</sequence>
<gene>
    <name evidence="2" type="ORF">IV203_027913</name>
</gene>
<reference evidence="2" key="2">
    <citation type="submission" date="2021-04" db="EMBL/GenBank/DDBJ databases">
        <authorList>
            <person name="Podell S."/>
        </authorList>
    </citation>
    <scope>NUCLEOTIDE SEQUENCE</scope>
    <source>
        <strain evidence="2">Hildebrandi</strain>
    </source>
</reference>
<name>A0A9K3Q3R4_9STRA</name>
<dbReference type="AlphaFoldDB" id="A0A9K3Q3R4"/>
<accession>A0A9K3Q3R4</accession>
<comment type="caution">
    <text evidence="2">The sequence shown here is derived from an EMBL/GenBank/DDBJ whole genome shotgun (WGS) entry which is preliminary data.</text>
</comment>
<protein>
    <submittedName>
        <fullName evidence="2">Uncharacterized protein</fullName>
    </submittedName>
</protein>
<dbReference type="Proteomes" id="UP000693970">
    <property type="component" value="Unassembled WGS sequence"/>
</dbReference>
<organism evidence="2 3">
    <name type="scientific">Nitzschia inconspicua</name>
    <dbReference type="NCBI Taxonomy" id="303405"/>
    <lineage>
        <taxon>Eukaryota</taxon>
        <taxon>Sar</taxon>
        <taxon>Stramenopiles</taxon>
        <taxon>Ochrophyta</taxon>
        <taxon>Bacillariophyta</taxon>
        <taxon>Bacillariophyceae</taxon>
        <taxon>Bacillariophycidae</taxon>
        <taxon>Bacillariales</taxon>
        <taxon>Bacillariaceae</taxon>
        <taxon>Nitzschia</taxon>
    </lineage>
</organism>
<reference evidence="2" key="1">
    <citation type="journal article" date="2021" name="Sci. Rep.">
        <title>Diploid genomic architecture of Nitzschia inconspicua, an elite biomass production diatom.</title>
        <authorList>
            <person name="Oliver A."/>
            <person name="Podell S."/>
            <person name="Pinowska A."/>
            <person name="Traller J.C."/>
            <person name="Smith S.R."/>
            <person name="McClure R."/>
            <person name="Beliaev A."/>
            <person name="Bohutskyi P."/>
            <person name="Hill E.A."/>
            <person name="Rabines A."/>
            <person name="Zheng H."/>
            <person name="Allen L.Z."/>
            <person name="Kuo A."/>
            <person name="Grigoriev I.V."/>
            <person name="Allen A.E."/>
            <person name="Hazlebeck D."/>
            <person name="Allen E.E."/>
        </authorList>
    </citation>
    <scope>NUCLEOTIDE SEQUENCE</scope>
    <source>
        <strain evidence="2">Hildebrandi</strain>
    </source>
</reference>
<evidence type="ECO:0000313" key="2">
    <source>
        <dbReference type="EMBL" id="KAG7370167.1"/>
    </source>
</evidence>
<feature type="chain" id="PRO_5039947864" evidence="1">
    <location>
        <begin position="23"/>
        <end position="133"/>
    </location>
</feature>
<keyword evidence="3" id="KW-1185">Reference proteome</keyword>
<dbReference type="EMBL" id="JAGRRH010000005">
    <property type="protein sequence ID" value="KAG7370167.1"/>
    <property type="molecule type" value="Genomic_DNA"/>
</dbReference>
<evidence type="ECO:0000313" key="3">
    <source>
        <dbReference type="Proteomes" id="UP000693970"/>
    </source>
</evidence>
<proteinExistence type="predicted"/>
<feature type="signal peptide" evidence="1">
    <location>
        <begin position="1"/>
        <end position="22"/>
    </location>
</feature>